<dbReference type="EMBL" id="RCCT01000001">
    <property type="protein sequence ID" value="RLK10809.1"/>
    <property type="molecule type" value="Genomic_DNA"/>
</dbReference>
<gene>
    <name evidence="1" type="ORF">CLV75_0795</name>
</gene>
<proteinExistence type="predicted"/>
<dbReference type="Proteomes" id="UP000271700">
    <property type="component" value="Unassembled WGS sequence"/>
</dbReference>
<reference evidence="1 2" key="1">
    <citation type="submission" date="2018-10" db="EMBL/GenBank/DDBJ databases">
        <title>Genomic Encyclopedia of Archaeal and Bacterial Type Strains, Phase II (KMG-II): from individual species to whole genera.</title>
        <authorList>
            <person name="Goeker M."/>
        </authorList>
    </citation>
    <scope>NUCLEOTIDE SEQUENCE [LARGE SCALE GENOMIC DNA]</scope>
    <source>
        <strain evidence="1 2">DSM 29317</strain>
    </source>
</reference>
<keyword evidence="2" id="KW-1185">Reference proteome</keyword>
<name>A0A497ZN35_9RHOB</name>
<dbReference type="STRING" id="981384.GCA_000192475_03464"/>
<evidence type="ECO:0000313" key="1">
    <source>
        <dbReference type="EMBL" id="RLK10809.1"/>
    </source>
</evidence>
<organism evidence="1 2">
    <name type="scientific">Ruegeria conchae</name>
    <dbReference type="NCBI Taxonomy" id="981384"/>
    <lineage>
        <taxon>Bacteria</taxon>
        <taxon>Pseudomonadati</taxon>
        <taxon>Pseudomonadota</taxon>
        <taxon>Alphaproteobacteria</taxon>
        <taxon>Rhodobacterales</taxon>
        <taxon>Roseobacteraceae</taxon>
        <taxon>Ruegeria</taxon>
    </lineage>
</organism>
<accession>A0A497ZN35</accession>
<comment type="caution">
    <text evidence="1">The sequence shown here is derived from an EMBL/GenBank/DDBJ whole genome shotgun (WGS) entry which is preliminary data.</text>
</comment>
<sequence length="51" mass="5764">MESELPILLYLFYSALAALALVHACHTFRLQQPNQIRSSSRSDLNTSQIKS</sequence>
<evidence type="ECO:0000313" key="2">
    <source>
        <dbReference type="Proteomes" id="UP000271700"/>
    </source>
</evidence>
<dbReference type="RefSeq" id="WP_010440374.1">
    <property type="nucleotide sequence ID" value="NZ_AEYW01000006.1"/>
</dbReference>
<dbReference type="AlphaFoldDB" id="A0A497ZN35"/>
<protein>
    <submittedName>
        <fullName evidence="1">Uncharacterized protein</fullName>
    </submittedName>
</protein>